<evidence type="ECO:0000313" key="3">
    <source>
        <dbReference type="EMBL" id="SDO20200.1"/>
    </source>
</evidence>
<dbReference type="Gene3D" id="2.40.160.210">
    <property type="entry name" value="Acyl-CoA thioesterase, double hotdog domain"/>
    <property type="match status" value="1"/>
</dbReference>
<evidence type="ECO:0000259" key="1">
    <source>
        <dbReference type="Pfam" id="PF13622"/>
    </source>
</evidence>
<dbReference type="Pfam" id="PF13622">
    <property type="entry name" value="4HBT_3"/>
    <property type="match status" value="1"/>
</dbReference>
<protein>
    <submittedName>
        <fullName evidence="3">Acyl-CoA thioesterase</fullName>
    </submittedName>
</protein>
<dbReference type="Pfam" id="PF20789">
    <property type="entry name" value="4HBT_3C"/>
    <property type="match status" value="1"/>
</dbReference>
<evidence type="ECO:0000259" key="2">
    <source>
        <dbReference type="Pfam" id="PF20789"/>
    </source>
</evidence>
<dbReference type="InterPro" id="IPR052389">
    <property type="entry name" value="Sec_Metab_Biosynth-Assoc"/>
</dbReference>
<comment type="caution">
    <text evidence="3">The sequence shown here is derived from an EMBL/GenBank/DDBJ whole genome shotgun (WGS) entry which is preliminary data.</text>
</comment>
<organism evidence="3 4">
    <name type="scientific">Pseudomonas syringae</name>
    <dbReference type="NCBI Taxonomy" id="317"/>
    <lineage>
        <taxon>Bacteria</taxon>
        <taxon>Pseudomonadati</taxon>
        <taxon>Pseudomonadota</taxon>
        <taxon>Gammaproteobacteria</taxon>
        <taxon>Pseudomonadales</taxon>
        <taxon>Pseudomonadaceae</taxon>
        <taxon>Pseudomonas</taxon>
    </lineage>
</organism>
<dbReference type="InterPro" id="IPR049449">
    <property type="entry name" value="TesB_ACOT8-like_N"/>
</dbReference>
<dbReference type="RefSeq" id="WP_074809491.1">
    <property type="nucleotide sequence ID" value="NZ_FNHM01000017.1"/>
</dbReference>
<proteinExistence type="predicted"/>
<dbReference type="InterPro" id="IPR049450">
    <property type="entry name" value="ACOT8-like_C"/>
</dbReference>
<dbReference type="InterPro" id="IPR042171">
    <property type="entry name" value="Acyl-CoA_hotdog"/>
</dbReference>
<accession>A0AB37ZW74</accession>
<dbReference type="PANTHER" id="PTHR38110">
    <property type="entry name" value="CHROMOSOME 23, WHOLE GENOME SHOTGUN SEQUENCE"/>
    <property type="match status" value="1"/>
</dbReference>
<sequence length="265" mass="29144">MKLHSLIEAVRLRSCPLVIESEWSQGRTVFGGVLVALAHEAMLTYVPSERALRSLSVAFVAPVIIGEPLIFSTEVLREGRGITYLQCRIIQHGQTVTTVMACFGAARQQAFALAADARFEVPLIEACEPLPFLHEVTPLYLQNFDVRWGIGEMPFTGATSRRTGGWIRFKDGSETSRPSESYLLAVMDAWPPSALSLFDGPVPTSTLTWSIELAQPFRHQPTDTWFAIQLSSEYAEQGYCASSASVWSADGQLMALGRQTIAVFG</sequence>
<name>A0AB37ZW74_PSESX</name>
<feature type="domain" description="Acyl-CoA thioesterase-like C-terminal" evidence="2">
    <location>
        <begin position="125"/>
        <end position="263"/>
    </location>
</feature>
<dbReference type="Proteomes" id="UP000183853">
    <property type="component" value="Unassembled WGS sequence"/>
</dbReference>
<dbReference type="SUPFAM" id="SSF54637">
    <property type="entry name" value="Thioesterase/thiol ester dehydrase-isomerase"/>
    <property type="match status" value="2"/>
</dbReference>
<feature type="domain" description="Acyl-CoA thioesterase-like N-terminal HotDog" evidence="1">
    <location>
        <begin position="20"/>
        <end position="104"/>
    </location>
</feature>
<dbReference type="PANTHER" id="PTHR38110:SF1">
    <property type="entry name" value="THIOESTERASE DOMAIN-CONTAINING PROTEIN"/>
    <property type="match status" value="1"/>
</dbReference>
<gene>
    <name evidence="3" type="ORF">SAMN05444505_11745</name>
</gene>
<evidence type="ECO:0000313" key="4">
    <source>
        <dbReference type="Proteomes" id="UP000183853"/>
    </source>
</evidence>
<dbReference type="InterPro" id="IPR029069">
    <property type="entry name" value="HotDog_dom_sf"/>
</dbReference>
<reference evidence="3 4" key="1">
    <citation type="submission" date="2016-10" db="EMBL/GenBank/DDBJ databases">
        <authorList>
            <person name="Varghese N."/>
            <person name="Submissions S."/>
        </authorList>
    </citation>
    <scope>NUCLEOTIDE SEQUENCE [LARGE SCALE GENOMIC DNA]</scope>
    <source>
        <strain evidence="3 4">BS2122</strain>
    </source>
</reference>
<dbReference type="EMBL" id="FNHM01000017">
    <property type="protein sequence ID" value="SDO20200.1"/>
    <property type="molecule type" value="Genomic_DNA"/>
</dbReference>
<dbReference type="AlphaFoldDB" id="A0AB37ZW74"/>